<dbReference type="AlphaFoldDB" id="A0A9D5SB97"/>
<dbReference type="Proteomes" id="UP000806522">
    <property type="component" value="Unassembled WGS sequence"/>
</dbReference>
<sequence>MIVKAVSPYIHPEYLNFKTAAYEAWVKSGGQTAEAHYPARILHGFAFRWELPTLWKNKKEARLRFVEPISLYFDTFPDYALYEIIPFVWDCWPCYFEKMCNWLRKHQVRTAIFTSSQTAEKIRKRFPEMNVMWCPEAVDTSLYDAGKPLKERTIDVLEFGRGSNVNVNWNGNKRLNYVCTKVNGTFIYDNEQLRAAMGDAKVTIALPRSMTQPEIAGNIETLTQRYWENMLSRMVMVGHGPKELVELVGYNPVIELDRKHTSEQILDILAHIEEYQSLVDRNRNTALQMGDWTLRMKEIMSFLQNNDYII</sequence>
<evidence type="ECO:0000313" key="2">
    <source>
        <dbReference type="Proteomes" id="UP000806522"/>
    </source>
</evidence>
<gene>
    <name evidence="1" type="ORF">E7101_12950</name>
</gene>
<comment type="caution">
    <text evidence="1">The sequence shown here is derived from an EMBL/GenBank/DDBJ whole genome shotgun (WGS) entry which is preliminary data.</text>
</comment>
<evidence type="ECO:0008006" key="3">
    <source>
        <dbReference type="Google" id="ProtNLM"/>
    </source>
</evidence>
<organism evidence="1 2">
    <name type="scientific">Xylanibacter ruminicola</name>
    <name type="common">Prevotella ruminicola</name>
    <dbReference type="NCBI Taxonomy" id="839"/>
    <lineage>
        <taxon>Bacteria</taxon>
        <taxon>Pseudomonadati</taxon>
        <taxon>Bacteroidota</taxon>
        <taxon>Bacteroidia</taxon>
        <taxon>Bacteroidales</taxon>
        <taxon>Prevotellaceae</taxon>
        <taxon>Xylanibacter</taxon>
    </lineage>
</organism>
<evidence type="ECO:0000313" key="1">
    <source>
        <dbReference type="EMBL" id="MBE6271832.1"/>
    </source>
</evidence>
<accession>A0A9D5SB97</accession>
<proteinExistence type="predicted"/>
<name>A0A9D5SB97_XYLRU</name>
<reference evidence="1" key="1">
    <citation type="submission" date="2019-04" db="EMBL/GenBank/DDBJ databases">
        <title>Evolution of Biomass-Degrading Anaerobic Consortia Revealed by Metagenomics.</title>
        <authorList>
            <person name="Peng X."/>
        </authorList>
    </citation>
    <scope>NUCLEOTIDE SEQUENCE</scope>
    <source>
        <strain evidence="1">SIG140</strain>
    </source>
</reference>
<dbReference type="EMBL" id="SUYC01000018">
    <property type="protein sequence ID" value="MBE6271832.1"/>
    <property type="molecule type" value="Genomic_DNA"/>
</dbReference>
<protein>
    <recommendedName>
        <fullName evidence="3">Glycosyl transferases group 1</fullName>
    </recommendedName>
</protein>